<keyword evidence="3" id="KW-1185">Reference proteome</keyword>
<sequence>MSTSPPKLPKLPKPESETTDNGDEK</sequence>
<feature type="compositionally biased region" description="Basic and acidic residues" evidence="1">
    <location>
        <begin position="12"/>
        <end position="25"/>
    </location>
</feature>
<dbReference type="Proteomes" id="UP000265520">
    <property type="component" value="Unassembled WGS sequence"/>
</dbReference>
<dbReference type="EMBL" id="LXQA010713001">
    <property type="protein sequence ID" value="MCI67265.1"/>
    <property type="molecule type" value="Genomic_DNA"/>
</dbReference>
<comment type="caution">
    <text evidence="2">The sequence shown here is derived from an EMBL/GenBank/DDBJ whole genome shotgun (WGS) entry which is preliminary data.</text>
</comment>
<evidence type="ECO:0000313" key="3">
    <source>
        <dbReference type="Proteomes" id="UP000265520"/>
    </source>
</evidence>
<evidence type="ECO:0000313" key="2">
    <source>
        <dbReference type="EMBL" id="MCI67265.1"/>
    </source>
</evidence>
<feature type="compositionally biased region" description="Pro residues" evidence="1">
    <location>
        <begin position="1"/>
        <end position="11"/>
    </location>
</feature>
<dbReference type="AlphaFoldDB" id="A0A392U696"/>
<name>A0A392U696_9FABA</name>
<feature type="region of interest" description="Disordered" evidence="1">
    <location>
        <begin position="1"/>
        <end position="25"/>
    </location>
</feature>
<feature type="non-terminal residue" evidence="2">
    <location>
        <position position="25"/>
    </location>
</feature>
<organism evidence="2 3">
    <name type="scientific">Trifolium medium</name>
    <dbReference type="NCBI Taxonomy" id="97028"/>
    <lineage>
        <taxon>Eukaryota</taxon>
        <taxon>Viridiplantae</taxon>
        <taxon>Streptophyta</taxon>
        <taxon>Embryophyta</taxon>
        <taxon>Tracheophyta</taxon>
        <taxon>Spermatophyta</taxon>
        <taxon>Magnoliopsida</taxon>
        <taxon>eudicotyledons</taxon>
        <taxon>Gunneridae</taxon>
        <taxon>Pentapetalae</taxon>
        <taxon>rosids</taxon>
        <taxon>fabids</taxon>
        <taxon>Fabales</taxon>
        <taxon>Fabaceae</taxon>
        <taxon>Papilionoideae</taxon>
        <taxon>50 kb inversion clade</taxon>
        <taxon>NPAAA clade</taxon>
        <taxon>Hologalegina</taxon>
        <taxon>IRL clade</taxon>
        <taxon>Trifolieae</taxon>
        <taxon>Trifolium</taxon>
    </lineage>
</organism>
<protein>
    <submittedName>
        <fullName evidence="2">Uncharacterized protein</fullName>
    </submittedName>
</protein>
<reference evidence="2 3" key="1">
    <citation type="journal article" date="2018" name="Front. Plant Sci.">
        <title>Red Clover (Trifolium pratense) and Zigzag Clover (T. medium) - A Picture of Genomic Similarities and Differences.</title>
        <authorList>
            <person name="Dluhosova J."/>
            <person name="Istvanek J."/>
            <person name="Nedelnik J."/>
            <person name="Repkova J."/>
        </authorList>
    </citation>
    <scope>NUCLEOTIDE SEQUENCE [LARGE SCALE GENOMIC DNA]</scope>
    <source>
        <strain evidence="3">cv. 10/8</strain>
        <tissue evidence="2">Leaf</tissue>
    </source>
</reference>
<evidence type="ECO:0000256" key="1">
    <source>
        <dbReference type="SAM" id="MobiDB-lite"/>
    </source>
</evidence>
<accession>A0A392U696</accession>
<proteinExistence type="predicted"/>